<proteinExistence type="predicted"/>
<evidence type="ECO:0000313" key="1">
    <source>
        <dbReference type="EMBL" id="KFB73624.1"/>
    </source>
</evidence>
<dbReference type="AlphaFoldDB" id="A0A080M951"/>
<gene>
    <name evidence="1" type="ORF">AW09_001118</name>
</gene>
<organism evidence="1 2">
    <name type="scientific">Candidatus Accumulibacter phosphatis</name>
    <dbReference type="NCBI Taxonomy" id="327160"/>
    <lineage>
        <taxon>Bacteria</taxon>
        <taxon>Pseudomonadati</taxon>
        <taxon>Pseudomonadota</taxon>
        <taxon>Betaproteobacteria</taxon>
        <taxon>Candidatus Accumulibacter</taxon>
    </lineage>
</organism>
<sequence length="138" mass="15507">MSALRTWLALAVTTFAGLGAGYHGYLQTHPRQVVVVVDSSYPMLEVWPQVASVLDDLGRRRYTQFFLSTEKSVVHEWSDRLQTGRITPYAPRDFSRLNGLLPPAANAEVYFLTNAESALTESFAGWHVIRLTRPHSSN</sequence>
<evidence type="ECO:0000313" key="2">
    <source>
        <dbReference type="Proteomes" id="UP000020077"/>
    </source>
</evidence>
<dbReference type="EMBL" id="JDVG02000192">
    <property type="protein sequence ID" value="KFB73624.1"/>
    <property type="molecule type" value="Genomic_DNA"/>
</dbReference>
<accession>A0A080M951</accession>
<dbReference type="Proteomes" id="UP000020077">
    <property type="component" value="Unassembled WGS sequence"/>
</dbReference>
<name>A0A080M951_9PROT</name>
<protein>
    <submittedName>
        <fullName evidence="1">Uncharacterized protein</fullName>
    </submittedName>
</protein>
<comment type="caution">
    <text evidence="1">The sequence shown here is derived from an EMBL/GenBank/DDBJ whole genome shotgun (WGS) entry which is preliminary data.</text>
</comment>
<reference evidence="1 2" key="1">
    <citation type="submission" date="2014-02" db="EMBL/GenBank/DDBJ databases">
        <title>Expanding our view of genomic diversity in Candidatus Accumulibacter clades.</title>
        <authorList>
            <person name="Skennerton C.T."/>
            <person name="Barr J.J."/>
            <person name="Slater F.R."/>
            <person name="Bond P.L."/>
            <person name="Tyson G.W."/>
        </authorList>
    </citation>
    <scope>NUCLEOTIDE SEQUENCE [LARGE SCALE GENOMIC DNA]</scope>
    <source>
        <strain evidence="2">BA-91</strain>
    </source>
</reference>